<dbReference type="OMA" id="ELEWTHA"/>
<name>S8BLQ8_DACHA</name>
<dbReference type="Gene3D" id="2.60.420.10">
    <property type="entry name" value="Maltose phosphorylase, domain 3"/>
    <property type="match status" value="1"/>
</dbReference>
<evidence type="ECO:0000259" key="1">
    <source>
        <dbReference type="Pfam" id="PF17389"/>
    </source>
</evidence>
<proteinExistence type="predicted"/>
<accession>S8BLQ8</accession>
<protein>
    <recommendedName>
        <fullName evidence="1">Alpha-L-rhamnosidase six-hairpin glycosidase domain-containing protein</fullName>
    </recommendedName>
</protein>
<dbReference type="SUPFAM" id="SSF48208">
    <property type="entry name" value="Six-hairpin glycosidases"/>
    <property type="match status" value="1"/>
</dbReference>
<dbReference type="Gene3D" id="2.60.120.260">
    <property type="entry name" value="Galactose-binding domain-like"/>
    <property type="match status" value="1"/>
</dbReference>
<keyword evidence="3" id="KW-1185">Reference proteome</keyword>
<dbReference type="Gene3D" id="1.50.10.10">
    <property type="match status" value="1"/>
</dbReference>
<dbReference type="InterPro" id="IPR035396">
    <property type="entry name" value="Bac_rhamnosid6H"/>
</dbReference>
<gene>
    <name evidence="2" type="ORF">H072_10349</name>
</gene>
<evidence type="ECO:0000313" key="3">
    <source>
        <dbReference type="Proteomes" id="UP000015100"/>
    </source>
</evidence>
<dbReference type="HOGENOM" id="CLU_009782_0_1_1"/>
<dbReference type="InterPro" id="IPR012341">
    <property type="entry name" value="6hp_glycosidase-like_sf"/>
</dbReference>
<sequence>MAAPEVNRDWMWHPNFSEEHHGTAGLFVQFRKTIVVENRPTDPLRVQITADTRYKLYVNYTLVTTGPVKGDQKLWFYDEIDIQPFLISGKNKIAVQVLRFFYPTKYASSFPRLPVGGLMIRPIDCNKFWHSELQSSASWETAIDPRALLATDLEEDDFLHIYEKHHGIKELEWTHAKVHEFQVATGLRAPWKLSPRMIPPFRSQRLYFTGIHNINSPISEQDWKDALVGPSCVGLDLEANTKHYVELEVDHHTTAFLEFLFRRPEVGGSLIKIKYAESYEDLPPLIPYLRSKGDRRDHSKALYGPHDVSQFRGFESRSRLEHYESEGILEIFAPFHFRTFRFIGLQIDVGPADLYLWDIGISTANYPLDTRASFNVKTSSGDDDKITKKLWETSIRTLSNCMHDCYEDCPFYEQLQYCMDMRSSALFTYYASGDDRLARQALIQIHNSFDASVGLTASRSPCHQLQIIPNFSLYWICAIFDHYTFFGDKAFIRQFVAVIDGIFEFFNSRIDPDLGLTSANYPAGMWDFTDWTEEWRPHGIPPAAERTGFSTYTNALYAYTLKNASVLLRALGRSSLAEEYAARANAVVKAIREHCFDGNFFTDGLAKPAHVEDDYSVTSQVFAALCGAATGSQISYILAQSLASSSSAFPSDYFNNSGQQITAKKFVQPSLAMSFYTLRALSLSQPNNLYDSYFQPFFTPWRAQLALNLTTWEEDAVSQRSDCHAWGSSPIYEFLAEVAGVQPAEPGWAVVRFRPRLVLFGQVEAKVPVGKWGVVCVKWNTEESSGNVSVSLNREKMDTNTSEIEIPLLVELPSVSIEVAWGGKALRFVVKGEKMVESVRDSNSESAVEFAEDDPW</sequence>
<dbReference type="Pfam" id="PF17389">
    <property type="entry name" value="Bac_rhamnosid6H"/>
    <property type="match status" value="1"/>
</dbReference>
<dbReference type="GO" id="GO:0003824">
    <property type="term" value="F:catalytic activity"/>
    <property type="evidence" value="ECO:0007669"/>
    <property type="project" value="UniProtKB-ARBA"/>
</dbReference>
<comment type="caution">
    <text evidence="2">The sequence shown here is derived from an EMBL/GenBank/DDBJ whole genome shotgun (WGS) entry which is preliminary data.</text>
</comment>
<evidence type="ECO:0000313" key="2">
    <source>
        <dbReference type="EMBL" id="EPS36192.1"/>
    </source>
</evidence>
<dbReference type="PANTHER" id="PTHR34987">
    <property type="entry name" value="C, PUTATIVE (AFU_ORTHOLOGUE AFUA_3G02880)-RELATED"/>
    <property type="match status" value="1"/>
</dbReference>
<dbReference type="GO" id="GO:0005975">
    <property type="term" value="P:carbohydrate metabolic process"/>
    <property type="evidence" value="ECO:0007669"/>
    <property type="project" value="InterPro"/>
</dbReference>
<dbReference type="Proteomes" id="UP000015100">
    <property type="component" value="Unassembled WGS sequence"/>
</dbReference>
<organism evidence="2 3">
    <name type="scientific">Dactylellina haptotyla (strain CBS 200.50)</name>
    <name type="common">Nematode-trapping fungus</name>
    <name type="synonym">Monacrosporium haptotylum</name>
    <dbReference type="NCBI Taxonomy" id="1284197"/>
    <lineage>
        <taxon>Eukaryota</taxon>
        <taxon>Fungi</taxon>
        <taxon>Dikarya</taxon>
        <taxon>Ascomycota</taxon>
        <taxon>Pezizomycotina</taxon>
        <taxon>Orbiliomycetes</taxon>
        <taxon>Orbiliales</taxon>
        <taxon>Orbiliaceae</taxon>
        <taxon>Dactylellina</taxon>
    </lineage>
</organism>
<dbReference type="InterPro" id="IPR008928">
    <property type="entry name" value="6-hairpin_glycosidase_sf"/>
</dbReference>
<reference evidence="3" key="2">
    <citation type="submission" date="2013-04" db="EMBL/GenBank/DDBJ databases">
        <title>Genomic mechanisms accounting for the adaptation to parasitism in nematode-trapping fungi.</title>
        <authorList>
            <person name="Ahren D.G."/>
        </authorList>
    </citation>
    <scope>NUCLEOTIDE SEQUENCE [LARGE SCALE GENOMIC DNA]</scope>
    <source>
        <strain evidence="3">CBS 200.50</strain>
    </source>
</reference>
<dbReference type="STRING" id="1284197.S8BLQ8"/>
<dbReference type="eggNOG" id="ENOG502QVPG">
    <property type="taxonomic scope" value="Eukaryota"/>
</dbReference>
<dbReference type="OrthoDB" id="6503935at2759"/>
<dbReference type="PANTHER" id="PTHR34987:SF2">
    <property type="entry name" value="B, PUTATIVE (AFU_ORTHOLOGUE AFUA_7G05040)-RELATED"/>
    <property type="match status" value="1"/>
</dbReference>
<dbReference type="AlphaFoldDB" id="S8BLQ8"/>
<feature type="domain" description="Alpha-L-rhamnosidase six-hairpin glycosidase" evidence="1">
    <location>
        <begin position="383"/>
        <end position="599"/>
    </location>
</feature>
<reference evidence="2 3" key="1">
    <citation type="journal article" date="2013" name="PLoS Genet.">
        <title>Genomic mechanisms accounting for the adaptation to parasitism in nematode-trapping fungi.</title>
        <authorList>
            <person name="Meerupati T."/>
            <person name="Andersson K.M."/>
            <person name="Friman E."/>
            <person name="Kumar D."/>
            <person name="Tunlid A."/>
            <person name="Ahren D."/>
        </authorList>
    </citation>
    <scope>NUCLEOTIDE SEQUENCE [LARGE SCALE GENOMIC DNA]</scope>
    <source>
        <strain evidence="2 3">CBS 200.50</strain>
    </source>
</reference>
<dbReference type="EMBL" id="AQGS01000958">
    <property type="protein sequence ID" value="EPS36192.1"/>
    <property type="molecule type" value="Genomic_DNA"/>
</dbReference>